<proteinExistence type="predicted"/>
<dbReference type="InterPro" id="IPR001683">
    <property type="entry name" value="PX_dom"/>
</dbReference>
<dbReference type="PROSITE" id="PS50195">
    <property type="entry name" value="PX"/>
    <property type="match status" value="1"/>
</dbReference>
<dbReference type="Pfam" id="PF00787">
    <property type="entry name" value="PX"/>
    <property type="match status" value="1"/>
</dbReference>
<dbReference type="GO" id="GO:0035091">
    <property type="term" value="F:phosphatidylinositol binding"/>
    <property type="evidence" value="ECO:0007669"/>
    <property type="project" value="InterPro"/>
</dbReference>
<dbReference type="AlphaFoldDB" id="A0A0N5A813"/>
<evidence type="ECO:0000259" key="1">
    <source>
        <dbReference type="PROSITE" id="PS50195"/>
    </source>
</evidence>
<keyword evidence="2" id="KW-1185">Reference proteome</keyword>
<evidence type="ECO:0000313" key="2">
    <source>
        <dbReference type="Proteomes" id="UP000046393"/>
    </source>
</evidence>
<dbReference type="Proteomes" id="UP000046393">
    <property type="component" value="Unplaced"/>
</dbReference>
<reference evidence="3" key="1">
    <citation type="submission" date="2017-02" db="UniProtKB">
        <authorList>
            <consortium name="WormBaseParasite"/>
        </authorList>
    </citation>
    <scope>IDENTIFICATION</scope>
</reference>
<dbReference type="SMART" id="SM00312">
    <property type="entry name" value="PX"/>
    <property type="match status" value="1"/>
</dbReference>
<dbReference type="Gene3D" id="3.30.1520.10">
    <property type="entry name" value="Phox-like domain"/>
    <property type="match status" value="1"/>
</dbReference>
<dbReference type="InterPro" id="IPR036871">
    <property type="entry name" value="PX_dom_sf"/>
</dbReference>
<protein>
    <submittedName>
        <fullName evidence="3">PX domain-containing protein</fullName>
    </submittedName>
</protein>
<dbReference type="STRING" id="451379.A0A0N5A813"/>
<name>A0A0N5A813_9BILA</name>
<feature type="domain" description="PX" evidence="1">
    <location>
        <begin position="13"/>
        <end position="141"/>
    </location>
</feature>
<organism evidence="2 3">
    <name type="scientific">Syphacia muris</name>
    <dbReference type="NCBI Taxonomy" id="451379"/>
    <lineage>
        <taxon>Eukaryota</taxon>
        <taxon>Metazoa</taxon>
        <taxon>Ecdysozoa</taxon>
        <taxon>Nematoda</taxon>
        <taxon>Chromadorea</taxon>
        <taxon>Rhabditida</taxon>
        <taxon>Spirurina</taxon>
        <taxon>Oxyuridomorpha</taxon>
        <taxon>Oxyuroidea</taxon>
        <taxon>Oxyuridae</taxon>
        <taxon>Syphacia</taxon>
    </lineage>
</organism>
<dbReference type="SUPFAM" id="SSF64268">
    <property type="entry name" value="PX domain"/>
    <property type="match status" value="1"/>
</dbReference>
<sequence length="151" mass="18291">MALLDIDAFTPHLSSNPIISIPEYKISSCGKYAKYFIKVNVEPYTWTVERRYRDFVTFDEQRFKDRKVSFLPPKKFIGNMVKSIHLKSQSFQDPEFLDTRRLELEKYIRAVMELELWLLKKRRQHSMSRLLAYFLDFQEYVSFCLSYKFLF</sequence>
<evidence type="ECO:0000313" key="3">
    <source>
        <dbReference type="WBParaSite" id="SMUV_0000018901-mRNA-1"/>
    </source>
</evidence>
<accession>A0A0N5A813</accession>
<dbReference type="WBParaSite" id="SMUV_0000018901-mRNA-1">
    <property type="protein sequence ID" value="SMUV_0000018901-mRNA-1"/>
    <property type="gene ID" value="SMUV_0000018901"/>
</dbReference>